<feature type="domain" description="PAC" evidence="9">
    <location>
        <begin position="323"/>
        <end position="381"/>
    </location>
</feature>
<sequence>MPTAAPQPNANLQASTAEQALALGSMFDTMPWGVLQFAADGTLALVSKAAEALWGLSRPKLMGTVPWQAYPEALPAQLYQALQYALHQPGTPELAVFWLPNTQRYISMSSAPASNGGVWVYWQDVTEQQQQVQQYQALVENTPDIITRWNQELRLVFSNRAFQQKTGEPPAWLLGKTTHEISQPETVTGPWVAKLQRVLDTGEPQEHYSSVTTANGVAHYFTRMVPELHNGIVQTVLAITHDITELREQAYFTEKLTNSTPDLLYVLELTEPHVTYINRRVEAVLGSPPSEVTATGAMVLRNALHPDDLGRRMAHIAACRDLADDEVKIIDVRFRVADGSYRWFRLRDRAFMRGPDGRVTHTIGSGQDIDAQRKAERELQESKAFIEEVTKSTPDLITIHDVPSNRVVYANHTDPWYGQLALPLVHSMPDSERVQLLFHPDDHVRANEFMQQRRQLADGDILEIEVRNQFGNTEWQWLRIRSKVFRRNAAGQPLQIISFTSNITAAKQAQQALQQAHAQLTWASSTIRRMLDGSPAAICLMEARRDAHGRIVDFVFRGVNQAAEDLNQRTEAELLGHGLLEFYPNVRQVFFDDYVRVVETGEPFRTERGYTGEHFRNRWFDVSAVKNEDGFIMTYLDISSRKQIELALQQANTRLQQLSGAVLQAQEEERQRIAESLHNGLGQVLYAAKLQLDQLPSAQALSDTPRQAAARREADRLLAEAIRLTRSISHELTPRIVAELGLEAALQDICRSLSTGMLHMQCLILLDDELPLTLQVALYRLAQELAQNIVKHAGATQATLEVATRPGWVVMQIEDNGCGFVPEEPTTGIGLKTLRDRVDLIGGTTHISTSARQGTRIQVRIPLPAAN</sequence>
<dbReference type="InterPro" id="IPR036890">
    <property type="entry name" value="HATPase_C_sf"/>
</dbReference>
<dbReference type="PROSITE" id="PS50109">
    <property type="entry name" value="HIS_KIN"/>
    <property type="match status" value="1"/>
</dbReference>
<dbReference type="PROSITE" id="PS50112">
    <property type="entry name" value="PAS"/>
    <property type="match status" value="1"/>
</dbReference>
<dbReference type="CDD" id="cd16917">
    <property type="entry name" value="HATPase_UhpB-NarQ-NarX-like"/>
    <property type="match status" value="1"/>
</dbReference>
<evidence type="ECO:0000313" key="10">
    <source>
        <dbReference type="EMBL" id="KUG06739.1"/>
    </source>
</evidence>
<dbReference type="InterPro" id="IPR000700">
    <property type="entry name" value="PAS-assoc_C"/>
</dbReference>
<dbReference type="SUPFAM" id="SSF55785">
    <property type="entry name" value="PYP-like sensor domain (PAS domain)"/>
    <property type="match status" value="5"/>
</dbReference>
<dbReference type="Gene3D" id="3.30.450.20">
    <property type="entry name" value="PAS domain"/>
    <property type="match status" value="5"/>
</dbReference>
<keyword evidence="11" id="KW-1185">Reference proteome</keyword>
<organism evidence="10 11">
    <name type="scientific">Solirubrum puertoriconensis</name>
    <dbReference type="NCBI Taxonomy" id="1751427"/>
    <lineage>
        <taxon>Bacteria</taxon>
        <taxon>Pseudomonadati</taxon>
        <taxon>Bacteroidota</taxon>
        <taxon>Cytophagia</taxon>
        <taxon>Cytophagales</taxon>
    </lineage>
</organism>
<evidence type="ECO:0000256" key="3">
    <source>
        <dbReference type="ARBA" id="ARBA00022679"/>
    </source>
</evidence>
<feature type="domain" description="PAC" evidence="9">
    <location>
        <begin position="462"/>
        <end position="515"/>
    </location>
</feature>
<protein>
    <recommendedName>
        <fullName evidence="2">histidine kinase</fullName>
        <ecNumber evidence="2">2.7.13.3</ecNumber>
    </recommendedName>
</protein>
<dbReference type="InterPro" id="IPR004358">
    <property type="entry name" value="Sig_transdc_His_kin-like_C"/>
</dbReference>
<evidence type="ECO:0000313" key="11">
    <source>
        <dbReference type="Proteomes" id="UP000054223"/>
    </source>
</evidence>
<dbReference type="NCBIfam" id="TIGR00229">
    <property type="entry name" value="sensory_box"/>
    <property type="match status" value="2"/>
</dbReference>
<comment type="catalytic activity">
    <reaction evidence="1">
        <text>ATP + protein L-histidine = ADP + protein N-phospho-L-histidine.</text>
        <dbReference type="EC" id="2.7.13.3"/>
    </reaction>
</comment>
<evidence type="ECO:0000259" key="7">
    <source>
        <dbReference type="PROSITE" id="PS50109"/>
    </source>
</evidence>
<keyword evidence="5" id="KW-0902">Two-component regulatory system</keyword>
<keyword evidence="6" id="KW-0175">Coiled coil</keyword>
<evidence type="ECO:0000256" key="5">
    <source>
        <dbReference type="ARBA" id="ARBA00023012"/>
    </source>
</evidence>
<dbReference type="OrthoDB" id="5401121at2"/>
<dbReference type="PANTHER" id="PTHR24421">
    <property type="entry name" value="NITRATE/NITRITE SENSOR PROTEIN NARX-RELATED"/>
    <property type="match status" value="1"/>
</dbReference>
<dbReference type="SMART" id="SM00086">
    <property type="entry name" value="PAC"/>
    <property type="match status" value="2"/>
</dbReference>
<dbReference type="GO" id="GO:0004673">
    <property type="term" value="F:protein histidine kinase activity"/>
    <property type="evidence" value="ECO:0007669"/>
    <property type="project" value="UniProtKB-EC"/>
</dbReference>
<dbReference type="InterPro" id="IPR001610">
    <property type="entry name" value="PAC"/>
</dbReference>
<dbReference type="Gene3D" id="3.30.565.10">
    <property type="entry name" value="Histidine kinase-like ATPase, C-terminal domain"/>
    <property type="match status" value="1"/>
</dbReference>
<dbReference type="Pfam" id="PF08448">
    <property type="entry name" value="PAS_4"/>
    <property type="match status" value="3"/>
</dbReference>
<dbReference type="InterPro" id="IPR013656">
    <property type="entry name" value="PAS_4"/>
</dbReference>
<evidence type="ECO:0000259" key="8">
    <source>
        <dbReference type="PROSITE" id="PS50112"/>
    </source>
</evidence>
<dbReference type="Pfam" id="PF08447">
    <property type="entry name" value="PAS_3"/>
    <property type="match status" value="1"/>
</dbReference>
<feature type="domain" description="Histidine kinase" evidence="7">
    <location>
        <begin position="672"/>
        <end position="865"/>
    </location>
</feature>
<dbReference type="InterPro" id="IPR050482">
    <property type="entry name" value="Sensor_HK_TwoCompSys"/>
</dbReference>
<accession>A0A9X0L3U1</accession>
<reference evidence="10 11" key="1">
    <citation type="submission" date="2015-11" db="EMBL/GenBank/DDBJ databases">
        <title>Solirubrum puertoriconensis gen. nov. an environmental bacteria isolated in Puerto Rico.</title>
        <authorList>
            <person name="Cuebas-Irizarry M.F."/>
            <person name="Montalvo-Rodriguez R."/>
        </authorList>
    </citation>
    <scope>NUCLEOTIDE SEQUENCE [LARGE SCALE GENOMIC DNA]</scope>
    <source>
        <strain evidence="10 11">MC1A</strain>
    </source>
</reference>
<name>A0A9X0L3U1_SOLP1</name>
<dbReference type="Proteomes" id="UP000054223">
    <property type="component" value="Unassembled WGS sequence"/>
</dbReference>
<dbReference type="PROSITE" id="PS50113">
    <property type="entry name" value="PAC"/>
    <property type="match status" value="2"/>
</dbReference>
<dbReference type="PRINTS" id="PR00344">
    <property type="entry name" value="BCTRLSENSOR"/>
</dbReference>
<dbReference type="Pfam" id="PF02518">
    <property type="entry name" value="HATPase_c"/>
    <property type="match status" value="1"/>
</dbReference>
<dbReference type="InterPro" id="IPR005467">
    <property type="entry name" value="His_kinase_dom"/>
</dbReference>
<gene>
    <name evidence="10" type="ORF">ASU33_05250</name>
</gene>
<dbReference type="InterPro" id="IPR003594">
    <property type="entry name" value="HATPase_dom"/>
</dbReference>
<dbReference type="SMART" id="SM00387">
    <property type="entry name" value="HATPase_c"/>
    <property type="match status" value="1"/>
</dbReference>
<dbReference type="Gene3D" id="1.20.5.1930">
    <property type="match status" value="1"/>
</dbReference>
<dbReference type="InterPro" id="IPR035965">
    <property type="entry name" value="PAS-like_dom_sf"/>
</dbReference>
<dbReference type="EMBL" id="LNAL01000008">
    <property type="protein sequence ID" value="KUG06739.1"/>
    <property type="molecule type" value="Genomic_DNA"/>
</dbReference>
<dbReference type="SMART" id="SM00091">
    <property type="entry name" value="PAS"/>
    <property type="match status" value="5"/>
</dbReference>
<evidence type="ECO:0000256" key="2">
    <source>
        <dbReference type="ARBA" id="ARBA00012438"/>
    </source>
</evidence>
<dbReference type="InterPro" id="IPR000014">
    <property type="entry name" value="PAS"/>
</dbReference>
<proteinExistence type="predicted"/>
<keyword evidence="3" id="KW-0808">Transferase</keyword>
<dbReference type="CDD" id="cd00130">
    <property type="entry name" value="PAS"/>
    <property type="match status" value="5"/>
</dbReference>
<dbReference type="RefSeq" id="WP_059072431.1">
    <property type="nucleotide sequence ID" value="NZ_LNAL01000008.1"/>
</dbReference>
<evidence type="ECO:0000256" key="4">
    <source>
        <dbReference type="ARBA" id="ARBA00022777"/>
    </source>
</evidence>
<evidence type="ECO:0000259" key="9">
    <source>
        <dbReference type="PROSITE" id="PS50113"/>
    </source>
</evidence>
<feature type="coiled-coil region" evidence="6">
    <location>
        <begin position="641"/>
        <end position="668"/>
    </location>
</feature>
<evidence type="ECO:0000256" key="1">
    <source>
        <dbReference type="ARBA" id="ARBA00000085"/>
    </source>
</evidence>
<evidence type="ECO:0000256" key="6">
    <source>
        <dbReference type="SAM" id="Coils"/>
    </source>
</evidence>
<dbReference type="EC" id="2.7.13.3" evidence="2"/>
<keyword evidence="4" id="KW-0418">Kinase</keyword>
<comment type="caution">
    <text evidence="10">The sequence shown here is derived from an EMBL/GenBank/DDBJ whole genome shotgun (WGS) entry which is preliminary data.</text>
</comment>
<dbReference type="AlphaFoldDB" id="A0A9X0L3U1"/>
<dbReference type="InterPro" id="IPR013655">
    <property type="entry name" value="PAS_fold_3"/>
</dbReference>
<dbReference type="SUPFAM" id="SSF55874">
    <property type="entry name" value="ATPase domain of HSP90 chaperone/DNA topoisomerase II/histidine kinase"/>
    <property type="match status" value="1"/>
</dbReference>
<dbReference type="GO" id="GO:0000160">
    <property type="term" value="P:phosphorelay signal transduction system"/>
    <property type="evidence" value="ECO:0007669"/>
    <property type="project" value="UniProtKB-KW"/>
</dbReference>
<feature type="domain" description="PAS" evidence="8">
    <location>
        <begin position="248"/>
        <end position="308"/>
    </location>
</feature>